<feature type="transmembrane region" description="Helical" evidence="1">
    <location>
        <begin position="118"/>
        <end position="136"/>
    </location>
</feature>
<reference evidence="3" key="1">
    <citation type="submission" date="2020-06" db="EMBL/GenBank/DDBJ databases">
        <title>Genomic insights into acetone-butanol-ethanol (ABE) fermentation by sequencing solventogenic clostridia strains.</title>
        <authorList>
            <person name="Brown S."/>
        </authorList>
    </citation>
    <scope>NUCLEOTIDE SEQUENCE</scope>
    <source>
        <strain evidence="3">DJ123</strain>
    </source>
</reference>
<keyword evidence="1" id="KW-0812">Transmembrane</keyword>
<organism evidence="3 4">
    <name type="scientific">Clostridium beijerinckii</name>
    <name type="common">Clostridium MP</name>
    <dbReference type="NCBI Taxonomy" id="1520"/>
    <lineage>
        <taxon>Bacteria</taxon>
        <taxon>Bacillati</taxon>
        <taxon>Bacillota</taxon>
        <taxon>Clostridia</taxon>
        <taxon>Eubacteriales</taxon>
        <taxon>Clostridiaceae</taxon>
        <taxon>Clostridium</taxon>
    </lineage>
</organism>
<dbReference type="Proteomes" id="UP000822184">
    <property type="component" value="Unassembled WGS sequence"/>
</dbReference>
<comment type="caution">
    <text evidence="3">The sequence shown here is derived from an EMBL/GenBank/DDBJ whole genome shotgun (WGS) entry which is preliminary data.</text>
</comment>
<evidence type="ECO:0000313" key="3">
    <source>
        <dbReference type="EMBL" id="NSB13385.1"/>
    </source>
</evidence>
<feature type="transmembrane region" description="Helical" evidence="1">
    <location>
        <begin position="64"/>
        <end position="81"/>
    </location>
</feature>
<dbReference type="EMBL" id="JABTDW010000001">
    <property type="protein sequence ID" value="NSB13385.1"/>
    <property type="molecule type" value="Genomic_DNA"/>
</dbReference>
<feature type="transmembrane region" description="Helical" evidence="1">
    <location>
        <begin position="12"/>
        <end position="33"/>
    </location>
</feature>
<proteinExistence type="predicted"/>
<keyword evidence="1" id="KW-0472">Membrane</keyword>
<dbReference type="InterPro" id="IPR053150">
    <property type="entry name" value="Teicoplanin_resist-assoc"/>
</dbReference>
<evidence type="ECO:0000313" key="4">
    <source>
        <dbReference type="Proteomes" id="UP000822184"/>
    </source>
</evidence>
<feature type="domain" description="VanZ-like" evidence="2">
    <location>
        <begin position="17"/>
        <end position="135"/>
    </location>
</feature>
<evidence type="ECO:0000256" key="1">
    <source>
        <dbReference type="SAM" id="Phobius"/>
    </source>
</evidence>
<feature type="transmembrane region" description="Helical" evidence="1">
    <location>
        <begin position="148"/>
        <end position="170"/>
    </location>
</feature>
<dbReference type="RefSeq" id="WP_077856363.1">
    <property type="nucleotide sequence ID" value="NZ_JABTDW010000001.1"/>
</dbReference>
<dbReference type="Pfam" id="PF04892">
    <property type="entry name" value="VanZ"/>
    <property type="match status" value="1"/>
</dbReference>
<feature type="transmembrane region" description="Helical" evidence="1">
    <location>
        <begin position="93"/>
        <end position="112"/>
    </location>
</feature>
<keyword evidence="1" id="KW-1133">Transmembrane helix</keyword>
<dbReference type="PANTHER" id="PTHR36834">
    <property type="entry name" value="MEMBRANE PROTEIN-RELATED"/>
    <property type="match status" value="1"/>
</dbReference>
<name>A0AAE5LPG7_CLOBE</name>
<dbReference type="InterPro" id="IPR006976">
    <property type="entry name" value="VanZ-like"/>
</dbReference>
<sequence>MENKKTKQEILTICLLLVYLVVLTWIILFKMQFSFKELGYFRSINIIPFHESVIVNGGIEFSEIYDNILVFVPFGIYIGIIKRKWSFVKKTALIASVSLLYEVLQFIFAIGASDITDIIGNTFGGIVGITIYGVFLKLFKTEFKANKIINIIALVGTILVILLLAFLVLVNN</sequence>
<evidence type="ECO:0000259" key="2">
    <source>
        <dbReference type="Pfam" id="PF04892"/>
    </source>
</evidence>
<dbReference type="AlphaFoldDB" id="A0AAE5LPG7"/>
<dbReference type="PANTHER" id="PTHR36834:SF2">
    <property type="entry name" value="MEMBRANE PROTEIN"/>
    <property type="match status" value="1"/>
</dbReference>
<accession>A0AAE5LPG7</accession>
<protein>
    <submittedName>
        <fullName evidence="3">Glycopeptide antibiotics resistance protein</fullName>
    </submittedName>
</protein>
<gene>
    <name evidence="3" type="ORF">BCD95_001644</name>
</gene>